<reference evidence="1" key="1">
    <citation type="journal article" date="2013" name="Genome Biol.">
        <title>Draft genome of the mountain pine beetle, Dendroctonus ponderosae Hopkins, a major forest pest.</title>
        <authorList>
            <person name="Keeling C.I."/>
            <person name="Yuen M.M."/>
            <person name="Liao N.Y."/>
            <person name="Docking T.R."/>
            <person name="Chan S.K."/>
            <person name="Taylor G.A."/>
            <person name="Palmquist D.L."/>
            <person name="Jackman S.D."/>
            <person name="Nguyen A."/>
            <person name="Li M."/>
            <person name="Henderson H."/>
            <person name="Janes J.K."/>
            <person name="Zhao Y."/>
            <person name="Pandoh P."/>
            <person name="Moore R."/>
            <person name="Sperling F.A."/>
            <person name="Huber D.P."/>
            <person name="Birol I."/>
            <person name="Jones S.J."/>
            <person name="Bohlmann J."/>
        </authorList>
    </citation>
    <scope>NUCLEOTIDE SEQUENCE</scope>
</reference>
<dbReference type="PROSITE" id="PS50082">
    <property type="entry name" value="WD_REPEATS_2"/>
    <property type="match status" value="1"/>
</dbReference>
<evidence type="ECO:0000313" key="1">
    <source>
        <dbReference type="EMBL" id="ENN73051.1"/>
    </source>
</evidence>
<gene>
    <name evidence="1" type="ORF">YQE_10321</name>
</gene>
<dbReference type="SUPFAM" id="SSF50978">
    <property type="entry name" value="WD40 repeat-like"/>
    <property type="match status" value="1"/>
</dbReference>
<dbReference type="AlphaFoldDB" id="N6TXF0"/>
<dbReference type="EMBL" id="KB741189">
    <property type="protein sequence ID" value="ENN73051.1"/>
    <property type="molecule type" value="Genomic_DNA"/>
</dbReference>
<protein>
    <submittedName>
        <fullName evidence="1">Uncharacterized protein</fullName>
    </submittedName>
</protein>
<dbReference type="SMART" id="SM00320">
    <property type="entry name" value="WD40"/>
    <property type="match status" value="1"/>
</dbReference>
<organism evidence="1">
    <name type="scientific">Dendroctonus ponderosae</name>
    <name type="common">Mountain pine beetle</name>
    <dbReference type="NCBI Taxonomy" id="77166"/>
    <lineage>
        <taxon>Eukaryota</taxon>
        <taxon>Metazoa</taxon>
        <taxon>Ecdysozoa</taxon>
        <taxon>Arthropoda</taxon>
        <taxon>Hexapoda</taxon>
        <taxon>Insecta</taxon>
        <taxon>Pterygota</taxon>
        <taxon>Neoptera</taxon>
        <taxon>Endopterygota</taxon>
        <taxon>Coleoptera</taxon>
        <taxon>Polyphaga</taxon>
        <taxon>Cucujiformia</taxon>
        <taxon>Curculionidae</taxon>
        <taxon>Scolytinae</taxon>
        <taxon>Dendroctonus</taxon>
    </lineage>
</organism>
<sequence>MDAHDGEVNAVKWSPVDRLVATGGADRKVKLWDISKGQSKSE</sequence>
<accession>N6TXF0</accession>
<name>N6TXF0_DENPD</name>
<dbReference type="PROSITE" id="PS50294">
    <property type="entry name" value="WD_REPEATS_REGION"/>
    <property type="match status" value="1"/>
</dbReference>
<dbReference type="InterPro" id="IPR015943">
    <property type="entry name" value="WD40/YVTN_repeat-like_dom_sf"/>
</dbReference>
<dbReference type="InterPro" id="IPR001680">
    <property type="entry name" value="WD40_rpt"/>
</dbReference>
<proteinExistence type="predicted"/>
<dbReference type="HOGENOM" id="CLU_3261060_0_0_1"/>
<dbReference type="InterPro" id="IPR019775">
    <property type="entry name" value="WD40_repeat_CS"/>
</dbReference>
<dbReference type="PROSITE" id="PS00678">
    <property type="entry name" value="WD_REPEATS_1"/>
    <property type="match status" value="1"/>
</dbReference>
<dbReference type="Pfam" id="PF00400">
    <property type="entry name" value="WD40"/>
    <property type="match status" value="1"/>
</dbReference>
<feature type="non-terminal residue" evidence="1">
    <location>
        <position position="1"/>
    </location>
</feature>
<dbReference type="Gene3D" id="2.130.10.10">
    <property type="entry name" value="YVTN repeat-like/Quinoprotein amine dehydrogenase"/>
    <property type="match status" value="1"/>
</dbReference>
<dbReference type="InterPro" id="IPR036322">
    <property type="entry name" value="WD40_repeat_dom_sf"/>
</dbReference>